<accession>A0A1T2XA32</accession>
<sequence>MNRQEFGRLLRKIVLNYPHFDVANDERNDEWIERLKDFPIEAAIANIEQHTLTERFPPTIADIRGRLGEQLERDRSKAAAAEYFEQLDAWKQNAAPPPPGLREKIHEILRLN</sequence>
<organism evidence="1 2">
    <name type="scientific">Paenibacillus selenitireducens</name>
    <dbReference type="NCBI Taxonomy" id="1324314"/>
    <lineage>
        <taxon>Bacteria</taxon>
        <taxon>Bacillati</taxon>
        <taxon>Bacillota</taxon>
        <taxon>Bacilli</taxon>
        <taxon>Bacillales</taxon>
        <taxon>Paenibacillaceae</taxon>
        <taxon>Paenibacillus</taxon>
    </lineage>
</organism>
<proteinExistence type="predicted"/>
<protein>
    <submittedName>
        <fullName evidence="1">Uncharacterized protein</fullName>
    </submittedName>
</protein>
<name>A0A1T2XA32_9BACL</name>
<gene>
    <name evidence="1" type="ORF">BVG16_16470</name>
</gene>
<keyword evidence="2" id="KW-1185">Reference proteome</keyword>
<reference evidence="1 2" key="1">
    <citation type="submission" date="2017-01" db="EMBL/GenBank/DDBJ databases">
        <title>Genome analysis of Paenibacillus selenitrireducens ES3-24.</title>
        <authorList>
            <person name="Xu D."/>
            <person name="Yao R."/>
            <person name="Zheng S."/>
        </authorList>
    </citation>
    <scope>NUCLEOTIDE SEQUENCE [LARGE SCALE GENOMIC DNA]</scope>
    <source>
        <strain evidence="1 2">ES3-24</strain>
    </source>
</reference>
<comment type="caution">
    <text evidence="1">The sequence shown here is derived from an EMBL/GenBank/DDBJ whole genome shotgun (WGS) entry which is preliminary data.</text>
</comment>
<evidence type="ECO:0000313" key="2">
    <source>
        <dbReference type="Proteomes" id="UP000190188"/>
    </source>
</evidence>
<dbReference type="Gene3D" id="1.10.8.200">
    <property type="entry name" value="Replisome organizer (g39p helicase loader/inhibitor protein)"/>
    <property type="match status" value="1"/>
</dbReference>
<dbReference type="AlphaFoldDB" id="A0A1T2XA32"/>
<dbReference type="STRING" id="1324314.BVG16_16470"/>
<dbReference type="RefSeq" id="WP_078499780.1">
    <property type="nucleotide sequence ID" value="NZ_MSZX01000006.1"/>
</dbReference>
<evidence type="ECO:0000313" key="1">
    <source>
        <dbReference type="EMBL" id="OPA76764.1"/>
    </source>
</evidence>
<dbReference type="Proteomes" id="UP000190188">
    <property type="component" value="Unassembled WGS sequence"/>
</dbReference>
<dbReference type="OrthoDB" id="2625859at2"/>
<dbReference type="EMBL" id="MSZX01000006">
    <property type="protein sequence ID" value="OPA76764.1"/>
    <property type="molecule type" value="Genomic_DNA"/>
</dbReference>